<accession>A0A484HGQ0</accession>
<sequence length="1147" mass="134475">MAFWAYKPQTQDGANVIIDNQLIMSSEEREVYKGLSKIGDRVATLYLDSLKIIHYDFGTVSNLIGHTAREIDSSLRNILEDKKIKKKTQENLEKTKLLQQYEDDFKAKDILYDDLKECTGHIASILTALDVELDSDFAKEWISIGVKFVKFAHKRYSLNEEVELEEISKLWSRYEKILFRLIGNDYFLVNQIDRILRHKKPRSETINALPNLLDSKARYSYFFNKLEPIHWLKVLKYPDSIKAKDGKDWFAPDQNPSPIESSEQPGSFTTPHWYSLDYLENVAKVNAESPEEEITNTLVKVIDSIIDYTGGNGKRIDNYRTDWMLTKIIFNLPKESISKKYIGFIGIALESKWGIDLVDSEISKTVLPKLIQDQSKDLILELLNAIFKYNVTKRELEGTRLFSYYSTMERYCLKEALDKHKPPIAELCGVEATEIALKKISEIVRQDGFQFGIVKIPTIEDHPQTSFPDDYECQLVHFVRDMFEAAQPDQIKGKVKKLLEQEHPIFKRLAIHVINHHYQELKKLFWNWVKGNFNSSSEIKHEVRELLRVNCSTFSEKEIGKILDYIENAEYYVPDKMFDGSNVDAEEWLASYKKEWLSALLKTENSKIKESYEKYEKISPVEIKHPGFSSWHEGGFVEQLSPIEPAVLLQMSNEEIVKYLNDFKQEDFHSLKRISQRGLCQTFESDVAEHPIRFLNNLKPFQEAKPVYQYSLLQGLKNAWEKEKSFSWNNLFDFVSTIIDQDNFWQKEYEGANYREWIISEIARLIEAGTRSDEHAFEPELLPQVGKTLLTLVSRTKTDYGTLVTNNIINWTLNSTKGKIFSAMVNHSLRWARVSKKERWIKEIKDDFTQRLNREFEPSRAFSVILGQYLVNLYWLDKEWVQENINRIFPKDNDTCWQDAFSAYLFHSRAIYPDIYPLLKETGHFQKALKVAFEDSLAPKKLVQTICAAYINDLEKLDEAKSLINKLIQNKNSDQLSWMITFLEGFGKRDDDFAKEIKTKIKPLWRELYNALKDEDNREFKRILFKSAKNWLMLINEIDDEIFKWLQLSFGHIDFIKRYNYFRLPDYLLWHAKKTPKKVGKLYLTILEADGYPTHPEDVIKELVQTIHDQGEKKLAKKICEKYAEKGIMFLREFYNTVSGGVKMYDK</sequence>
<name>A0A484HGQ0_9BACT</name>
<proteinExistence type="predicted"/>
<reference evidence="1" key="1">
    <citation type="submission" date="2019-01" db="EMBL/GenBank/DDBJ databases">
        <authorList>
            <consortium name="Genoscope - CEA"/>
            <person name="William W."/>
        </authorList>
    </citation>
    <scope>NUCLEOTIDE SEQUENCE</scope>
    <source>
        <strain evidence="1">CR-1</strain>
    </source>
</reference>
<gene>
    <name evidence="1" type="ORF">EPICR_190035</name>
</gene>
<organism evidence="1">
    <name type="scientific">uncultured Desulfobacteraceae bacterium</name>
    <dbReference type="NCBI Taxonomy" id="218296"/>
    <lineage>
        <taxon>Bacteria</taxon>
        <taxon>Pseudomonadati</taxon>
        <taxon>Thermodesulfobacteriota</taxon>
        <taxon>Desulfobacteria</taxon>
        <taxon>Desulfobacterales</taxon>
        <taxon>Desulfobacteraceae</taxon>
        <taxon>environmental samples</taxon>
    </lineage>
</organism>
<dbReference type="EMBL" id="CAACVI010000011">
    <property type="protein sequence ID" value="VEN73534.1"/>
    <property type="molecule type" value="Genomic_DNA"/>
</dbReference>
<protein>
    <submittedName>
        <fullName evidence="1">Uncharacterized protein</fullName>
    </submittedName>
</protein>
<dbReference type="AlphaFoldDB" id="A0A484HGQ0"/>
<evidence type="ECO:0000313" key="1">
    <source>
        <dbReference type="EMBL" id="VEN73534.1"/>
    </source>
</evidence>